<dbReference type="EMBL" id="JABXWR010000001">
    <property type="protein sequence ID" value="NVO66284.1"/>
    <property type="molecule type" value="Genomic_DNA"/>
</dbReference>
<dbReference type="PANTHER" id="PTHR43854:SF1">
    <property type="entry name" value="INDOLEPYRUVATE OXIDOREDUCTASE SUBUNIT IORB"/>
    <property type="match status" value="1"/>
</dbReference>
<evidence type="ECO:0000256" key="4">
    <source>
        <dbReference type="ARBA" id="ARBA00048332"/>
    </source>
</evidence>
<dbReference type="NCBIfam" id="TIGR03334">
    <property type="entry name" value="IOR_beta"/>
    <property type="match status" value="1"/>
</dbReference>
<evidence type="ECO:0000259" key="6">
    <source>
        <dbReference type="Pfam" id="PF01558"/>
    </source>
</evidence>
<protein>
    <recommendedName>
        <fullName evidence="5">Indolepyruvate ferredoxin oxidoreductase subunit beta</fullName>
        <ecNumber evidence="5">1.2.7.8</ecNumber>
    </recommendedName>
</protein>
<dbReference type="Pfam" id="PF01558">
    <property type="entry name" value="POR"/>
    <property type="match status" value="1"/>
</dbReference>
<gene>
    <name evidence="7" type="primary">iorB</name>
    <name evidence="7" type="ORF">HWN36_02915</name>
</gene>
<keyword evidence="8" id="KW-1185">Reference proteome</keyword>
<evidence type="ECO:0000313" key="8">
    <source>
        <dbReference type="Proteomes" id="UP000570823"/>
    </source>
</evidence>
<keyword evidence="7" id="KW-0670">Pyruvate</keyword>
<dbReference type="InterPro" id="IPR019752">
    <property type="entry name" value="Pyrv/ketoisovalerate_OxRed_cat"/>
</dbReference>
<comment type="caution">
    <text evidence="7">The sequence shown here is derived from an EMBL/GenBank/DDBJ whole genome shotgun (WGS) entry which is preliminary data.</text>
</comment>
<comment type="catalytic activity">
    <reaction evidence="4">
        <text>indole-3-pyruvate + 2 oxidized [2Fe-2S]-[ferredoxin] + CoA = (indol-3-yl)acetyl-CoA + 2 reduced [2Fe-2S]-[ferredoxin] + CO2 + H(+)</text>
        <dbReference type="Rhea" id="RHEA:12645"/>
        <dbReference type="Rhea" id="RHEA-COMP:10000"/>
        <dbReference type="Rhea" id="RHEA-COMP:10001"/>
        <dbReference type="ChEBI" id="CHEBI:15378"/>
        <dbReference type="ChEBI" id="CHEBI:16526"/>
        <dbReference type="ChEBI" id="CHEBI:17640"/>
        <dbReference type="ChEBI" id="CHEBI:33737"/>
        <dbReference type="ChEBI" id="CHEBI:33738"/>
        <dbReference type="ChEBI" id="CHEBI:57271"/>
        <dbReference type="ChEBI" id="CHEBI:57287"/>
        <dbReference type="EC" id="1.2.7.8"/>
    </reaction>
</comment>
<evidence type="ECO:0000256" key="2">
    <source>
        <dbReference type="ARBA" id="ARBA00011238"/>
    </source>
</evidence>
<evidence type="ECO:0000256" key="3">
    <source>
        <dbReference type="ARBA" id="ARBA00023002"/>
    </source>
</evidence>
<sequence length="193" mass="20258">MSSFDVLIVGIGGQGTILASNVIGEACLVEGIPVRGVETHGMAQRGGSVESHVRIGGVHGPLIPPGRADLMIALDLLEGVRYLHYLKAGGSIVANDQTVVPTPVYTQKLPMPARDELLGSLGERDLFLIDAAALAAEAGNPIVQNVVMLGAASRYLPLKESSMREAVARSVPAKTLDLNLKAFDLGRNAVRSE</sequence>
<evidence type="ECO:0000256" key="5">
    <source>
        <dbReference type="NCBIfam" id="TIGR03334"/>
    </source>
</evidence>
<dbReference type="InterPro" id="IPR052198">
    <property type="entry name" value="IorB_Oxidoreductase"/>
</dbReference>
<dbReference type="EC" id="1.2.7.8" evidence="5"/>
<accession>A0A7K4HM12</accession>
<name>A0A7K4HM12_9EURY</name>
<keyword evidence="3 7" id="KW-0560">Oxidoreductase</keyword>
<evidence type="ECO:0000313" key="7">
    <source>
        <dbReference type="EMBL" id="NVO66284.1"/>
    </source>
</evidence>
<dbReference type="InterPro" id="IPR017719">
    <property type="entry name" value="Indolepyruvate_Fd_OxRdtase_bsu"/>
</dbReference>
<dbReference type="SUPFAM" id="SSF53323">
    <property type="entry name" value="Pyruvate-ferredoxin oxidoreductase, PFOR, domain III"/>
    <property type="match status" value="1"/>
</dbReference>
<reference evidence="7 8" key="1">
    <citation type="submission" date="2020-06" db="EMBL/GenBank/DDBJ databases">
        <title>Methanofollis fontis sp. nov., a methanogen isolated from marine sediments near a cold seep at Four-Way Closure Ridge offshore southwestern Taiwan.</title>
        <authorList>
            <person name="Chen S.-C."/>
            <person name="Teng N.-H."/>
            <person name="Lin Y.-S."/>
            <person name="Lai M.-C."/>
            <person name="Chen H.-H."/>
            <person name="Wang C.-C."/>
        </authorList>
    </citation>
    <scope>NUCLEOTIDE SEQUENCE [LARGE SCALE GENOMIC DNA]</scope>
    <source>
        <strain evidence="7 8">DSM 2702</strain>
    </source>
</reference>
<proteinExistence type="predicted"/>
<dbReference type="GO" id="GO:0043805">
    <property type="term" value="F:indolepyruvate ferredoxin oxidoreductase activity"/>
    <property type="evidence" value="ECO:0007669"/>
    <property type="project" value="UniProtKB-EC"/>
</dbReference>
<dbReference type="Gene3D" id="3.40.920.10">
    <property type="entry name" value="Pyruvate-ferredoxin oxidoreductase, PFOR, domain III"/>
    <property type="match status" value="1"/>
</dbReference>
<comment type="subunit">
    <text evidence="2">Heterodimer of the IorA and IorB subunits.</text>
</comment>
<dbReference type="RefSeq" id="WP_176787992.1">
    <property type="nucleotide sequence ID" value="NZ_JABXWR010000001.1"/>
</dbReference>
<organism evidence="7 8">
    <name type="scientific">Methanofollis tationis</name>
    <dbReference type="NCBI Taxonomy" id="81417"/>
    <lineage>
        <taxon>Archaea</taxon>
        <taxon>Methanobacteriati</taxon>
        <taxon>Methanobacteriota</taxon>
        <taxon>Stenosarchaea group</taxon>
        <taxon>Methanomicrobia</taxon>
        <taxon>Methanomicrobiales</taxon>
        <taxon>Methanomicrobiaceae</taxon>
        <taxon>Methanofollis</taxon>
    </lineage>
</organism>
<dbReference type="OrthoDB" id="53326at2157"/>
<evidence type="ECO:0000256" key="1">
    <source>
        <dbReference type="ARBA" id="ARBA00002995"/>
    </source>
</evidence>
<dbReference type="PANTHER" id="PTHR43854">
    <property type="entry name" value="INDOLEPYRUVATE OXIDOREDUCTASE SUBUNIT IORB"/>
    <property type="match status" value="1"/>
</dbReference>
<dbReference type="Proteomes" id="UP000570823">
    <property type="component" value="Unassembled WGS sequence"/>
</dbReference>
<feature type="domain" description="Pyruvate/ketoisovalerate oxidoreductase catalytic" evidence="6">
    <location>
        <begin position="12"/>
        <end position="187"/>
    </location>
</feature>
<comment type="function">
    <text evidence="1">Catalyzes the ferredoxin-dependent oxidative decarboxylation of arylpyruvates.</text>
</comment>
<dbReference type="AlphaFoldDB" id="A0A7K4HM12"/>
<dbReference type="InterPro" id="IPR002869">
    <property type="entry name" value="Pyrv_flavodox_OxRed_cen"/>
</dbReference>